<sequence>MKLSSVLATVFLATAAIAAPYSGSDDLARRSPVPGCIKARADDEDAWNICCRKAKRDADTASTQASELASVYEKALEPRKLLRSPPLMFNGAEINNTDRVKILGVTLDGKLRMDAHVERVTTAATAKCLALARLKGLRPKQMRQLYRSVVVPTTDYAAPSWFSQARRGISRLVSRVERVQKMGAKIILRAFNGVALRILEAEASLEPVRERLTRKVAAHLASLTSLQGNNLLRQCMQDMQKRATT</sequence>
<reference evidence="2 3" key="1">
    <citation type="submission" date="2018-10" db="EMBL/GenBank/DDBJ databases">
        <title>Fifty Aureobasidium pullulans genomes reveal a recombining polyextremotolerant generalist.</title>
        <authorList>
            <person name="Gostincar C."/>
            <person name="Turk M."/>
            <person name="Zajc J."/>
            <person name="Gunde-Cimerman N."/>
        </authorList>
    </citation>
    <scope>NUCLEOTIDE SEQUENCE [LARGE SCALE GENOMIC DNA]</scope>
    <source>
        <strain evidence="2 3">EXF-1645</strain>
    </source>
</reference>
<evidence type="ECO:0000313" key="3">
    <source>
        <dbReference type="Proteomes" id="UP000308724"/>
    </source>
</evidence>
<evidence type="ECO:0000256" key="1">
    <source>
        <dbReference type="SAM" id="SignalP"/>
    </source>
</evidence>
<gene>
    <name evidence="2" type="ORF">D6C78_10955</name>
</gene>
<protein>
    <submittedName>
        <fullName evidence="2">Uncharacterized protein</fullName>
    </submittedName>
</protein>
<evidence type="ECO:0000313" key="2">
    <source>
        <dbReference type="EMBL" id="TIA27971.1"/>
    </source>
</evidence>
<dbReference type="EMBL" id="QZBZ01000713">
    <property type="protein sequence ID" value="TIA27971.1"/>
    <property type="molecule type" value="Genomic_DNA"/>
</dbReference>
<dbReference type="AlphaFoldDB" id="A0A4T0B2Q5"/>
<name>A0A4T0B2Q5_AURPU</name>
<dbReference type="Proteomes" id="UP000308724">
    <property type="component" value="Unassembled WGS sequence"/>
</dbReference>
<keyword evidence="1" id="KW-0732">Signal</keyword>
<comment type="caution">
    <text evidence="2">The sequence shown here is derived from an EMBL/GenBank/DDBJ whole genome shotgun (WGS) entry which is preliminary data.</text>
</comment>
<feature type="signal peptide" evidence="1">
    <location>
        <begin position="1"/>
        <end position="18"/>
    </location>
</feature>
<proteinExistence type="predicted"/>
<organism evidence="2 3">
    <name type="scientific">Aureobasidium pullulans</name>
    <name type="common">Black yeast</name>
    <name type="synonym">Pullularia pullulans</name>
    <dbReference type="NCBI Taxonomy" id="5580"/>
    <lineage>
        <taxon>Eukaryota</taxon>
        <taxon>Fungi</taxon>
        <taxon>Dikarya</taxon>
        <taxon>Ascomycota</taxon>
        <taxon>Pezizomycotina</taxon>
        <taxon>Dothideomycetes</taxon>
        <taxon>Dothideomycetidae</taxon>
        <taxon>Dothideales</taxon>
        <taxon>Saccotheciaceae</taxon>
        <taxon>Aureobasidium</taxon>
    </lineage>
</organism>
<accession>A0A4T0B2Q5</accession>
<feature type="chain" id="PRO_5020327698" evidence="1">
    <location>
        <begin position="19"/>
        <end position="245"/>
    </location>
</feature>